<organism evidence="3 4">
    <name type="scientific">Gonapodya prolifera (strain JEL478)</name>
    <name type="common">Monoblepharis prolifera</name>
    <dbReference type="NCBI Taxonomy" id="1344416"/>
    <lineage>
        <taxon>Eukaryota</taxon>
        <taxon>Fungi</taxon>
        <taxon>Fungi incertae sedis</taxon>
        <taxon>Chytridiomycota</taxon>
        <taxon>Chytridiomycota incertae sedis</taxon>
        <taxon>Monoblepharidomycetes</taxon>
        <taxon>Monoblepharidales</taxon>
        <taxon>Gonapodyaceae</taxon>
        <taxon>Gonapodya</taxon>
    </lineage>
</organism>
<keyword evidence="1" id="KW-0175">Coiled coil</keyword>
<dbReference type="EMBL" id="KQ965751">
    <property type="protein sequence ID" value="KXS16682.1"/>
    <property type="molecule type" value="Genomic_DNA"/>
</dbReference>
<accession>A0A139AIP4</accession>
<protein>
    <submittedName>
        <fullName evidence="3">Uncharacterized protein</fullName>
    </submittedName>
</protein>
<keyword evidence="4" id="KW-1185">Reference proteome</keyword>
<proteinExistence type="predicted"/>
<evidence type="ECO:0000256" key="2">
    <source>
        <dbReference type="SAM" id="MobiDB-lite"/>
    </source>
</evidence>
<feature type="coiled-coil region" evidence="1">
    <location>
        <begin position="83"/>
        <end position="110"/>
    </location>
</feature>
<feature type="compositionally biased region" description="Basic residues" evidence="2">
    <location>
        <begin position="174"/>
        <end position="183"/>
    </location>
</feature>
<dbReference type="AlphaFoldDB" id="A0A139AIP4"/>
<name>A0A139AIP4_GONPJ</name>
<dbReference type="Proteomes" id="UP000070544">
    <property type="component" value="Unassembled WGS sequence"/>
</dbReference>
<feature type="region of interest" description="Disordered" evidence="2">
    <location>
        <begin position="146"/>
        <end position="183"/>
    </location>
</feature>
<sequence>MLLILSIAQSPKKELLVSNERITYLEQELSRRDSQVTLSQLLAYDAQARLKSQLTLKRVLERKANSGMLSSITEQLQNVLKTVTSLRAERDHLRSDLDAAERSSVNLEMKVAHREDVHRLTTPTSACSRPAFRTQSEGARVRTALRYRPPSGIKPLGSVPAAQKLRIPPSANHSKSRRSPTTR</sequence>
<evidence type="ECO:0000313" key="3">
    <source>
        <dbReference type="EMBL" id="KXS16682.1"/>
    </source>
</evidence>
<gene>
    <name evidence="3" type="ORF">M427DRAFT_289116</name>
</gene>
<reference evidence="3 4" key="1">
    <citation type="journal article" date="2015" name="Genome Biol. Evol.">
        <title>Phylogenomic analyses indicate that early fungi evolved digesting cell walls of algal ancestors of land plants.</title>
        <authorList>
            <person name="Chang Y."/>
            <person name="Wang S."/>
            <person name="Sekimoto S."/>
            <person name="Aerts A.L."/>
            <person name="Choi C."/>
            <person name="Clum A."/>
            <person name="LaButti K.M."/>
            <person name="Lindquist E.A."/>
            <person name="Yee Ngan C."/>
            <person name="Ohm R.A."/>
            <person name="Salamov A.A."/>
            <person name="Grigoriev I.V."/>
            <person name="Spatafora J.W."/>
            <person name="Berbee M.L."/>
        </authorList>
    </citation>
    <scope>NUCLEOTIDE SEQUENCE [LARGE SCALE GENOMIC DNA]</scope>
    <source>
        <strain evidence="3 4">JEL478</strain>
    </source>
</reference>
<evidence type="ECO:0000313" key="4">
    <source>
        <dbReference type="Proteomes" id="UP000070544"/>
    </source>
</evidence>
<evidence type="ECO:0000256" key="1">
    <source>
        <dbReference type="SAM" id="Coils"/>
    </source>
</evidence>